<reference evidence="11" key="1">
    <citation type="journal article" date="2006" name="Science">
        <title>Phytophthora genome sequences uncover evolutionary origins and mechanisms of pathogenesis.</title>
        <authorList>
            <person name="Tyler B.M."/>
            <person name="Tripathy S."/>
            <person name="Zhang X."/>
            <person name="Dehal P."/>
            <person name="Jiang R.H."/>
            <person name="Aerts A."/>
            <person name="Arredondo F.D."/>
            <person name="Baxter L."/>
            <person name="Bensasson D."/>
            <person name="Beynon J.L."/>
            <person name="Chapman J."/>
            <person name="Damasceno C.M."/>
            <person name="Dorrance A.E."/>
            <person name="Dou D."/>
            <person name="Dickerman A.W."/>
            <person name="Dubchak I.L."/>
            <person name="Garbelotto M."/>
            <person name="Gijzen M."/>
            <person name="Gordon S.G."/>
            <person name="Govers F."/>
            <person name="Grunwald N.J."/>
            <person name="Huang W."/>
            <person name="Ivors K.L."/>
            <person name="Jones R.W."/>
            <person name="Kamoun S."/>
            <person name="Krampis K."/>
            <person name="Lamour K.H."/>
            <person name="Lee M.K."/>
            <person name="McDonald W.H."/>
            <person name="Medina M."/>
            <person name="Meijer H.J."/>
            <person name="Nordberg E.K."/>
            <person name="Maclean D.J."/>
            <person name="Ospina-Giraldo M.D."/>
            <person name="Morris P.F."/>
            <person name="Phuntumart V."/>
            <person name="Putnam N.H."/>
            <person name="Rash S."/>
            <person name="Rose J.K."/>
            <person name="Sakihama Y."/>
            <person name="Salamov A.A."/>
            <person name="Savidor A."/>
            <person name="Scheuring C.F."/>
            <person name="Smith B.M."/>
            <person name="Sobral B.W."/>
            <person name="Terry A."/>
            <person name="Torto-Alalibo T.A."/>
            <person name="Win J."/>
            <person name="Xu Z."/>
            <person name="Zhang H."/>
            <person name="Grigoriev I.V."/>
            <person name="Rokhsar D.S."/>
            <person name="Boore J.L."/>
        </authorList>
    </citation>
    <scope>NUCLEOTIDE SEQUENCE [LARGE SCALE GENOMIC DNA]</scope>
    <source>
        <strain evidence="11">Pr102</strain>
    </source>
</reference>
<dbReference type="AlphaFoldDB" id="H3GMC2"/>
<feature type="transmembrane region" description="Helical" evidence="9">
    <location>
        <begin position="107"/>
        <end position="125"/>
    </location>
</feature>
<evidence type="ECO:0000256" key="7">
    <source>
        <dbReference type="ARBA" id="ARBA00023265"/>
    </source>
</evidence>
<evidence type="ECO:0000256" key="1">
    <source>
        <dbReference type="ARBA" id="ARBA00004141"/>
    </source>
</evidence>
<feature type="region of interest" description="Disordered" evidence="8">
    <location>
        <begin position="1"/>
        <end position="20"/>
    </location>
</feature>
<dbReference type="GO" id="GO:0006952">
    <property type="term" value="P:defense response"/>
    <property type="evidence" value="ECO:0007669"/>
    <property type="project" value="UniProtKB-KW"/>
</dbReference>
<feature type="compositionally biased region" description="Polar residues" evidence="8">
    <location>
        <begin position="854"/>
        <end position="877"/>
    </location>
</feature>
<feature type="transmembrane region" description="Helical" evidence="9">
    <location>
        <begin position="436"/>
        <end position="454"/>
    </location>
</feature>
<feature type="transmembrane region" description="Helical" evidence="9">
    <location>
        <begin position="460"/>
        <end position="481"/>
    </location>
</feature>
<dbReference type="InParanoid" id="H3GMC2"/>
<evidence type="ECO:0000256" key="2">
    <source>
        <dbReference type="ARBA" id="ARBA00006574"/>
    </source>
</evidence>
<evidence type="ECO:0000313" key="11">
    <source>
        <dbReference type="Proteomes" id="UP000005238"/>
    </source>
</evidence>
<feature type="transmembrane region" description="Helical" evidence="9">
    <location>
        <begin position="145"/>
        <end position="166"/>
    </location>
</feature>
<dbReference type="EMBL" id="DS566022">
    <property type="status" value="NOT_ANNOTATED_CDS"/>
    <property type="molecule type" value="Genomic_DNA"/>
</dbReference>
<dbReference type="VEuPathDB" id="FungiDB:KRP22_7845"/>
<name>H3GMC2_PHYRM</name>
<feature type="transmembrane region" description="Helical" evidence="9">
    <location>
        <begin position="186"/>
        <end position="212"/>
    </location>
</feature>
<evidence type="ECO:0000256" key="8">
    <source>
        <dbReference type="SAM" id="MobiDB-lite"/>
    </source>
</evidence>
<evidence type="ECO:0000256" key="3">
    <source>
        <dbReference type="ARBA" id="ARBA00022692"/>
    </source>
</evidence>
<comment type="similarity">
    <text evidence="2">Belongs to the MLO family.</text>
</comment>
<feature type="region of interest" description="Disordered" evidence="8">
    <location>
        <begin position="854"/>
        <end position="882"/>
    </location>
</feature>
<dbReference type="EnsemblProtists" id="Phyra77631">
    <property type="protein sequence ID" value="Phyra77631"/>
    <property type="gene ID" value="Phyra77631"/>
</dbReference>
<keyword evidence="4" id="KW-0611">Plant defense</keyword>
<evidence type="ECO:0000256" key="6">
    <source>
        <dbReference type="ARBA" id="ARBA00023136"/>
    </source>
</evidence>
<dbReference type="PANTHER" id="PTHR31942:SF52">
    <property type="entry name" value="MLO-LIKE PROTEIN 1"/>
    <property type="match status" value="1"/>
</dbReference>
<reference evidence="10" key="2">
    <citation type="submission" date="2015-06" db="UniProtKB">
        <authorList>
            <consortium name="EnsemblProtists"/>
        </authorList>
    </citation>
    <scope>IDENTIFICATION</scope>
    <source>
        <strain evidence="10">Pr102</strain>
    </source>
</reference>
<comment type="subcellular location">
    <subcellularLocation>
        <location evidence="1">Membrane</location>
        <topology evidence="1">Multi-pass membrane protein</topology>
    </subcellularLocation>
</comment>
<accession>H3GMC2</accession>
<dbReference type="GO" id="GO:0016020">
    <property type="term" value="C:membrane"/>
    <property type="evidence" value="ECO:0007669"/>
    <property type="project" value="UniProtKB-SubCell"/>
</dbReference>
<keyword evidence="11" id="KW-1185">Reference proteome</keyword>
<keyword evidence="7" id="KW-0568">Pathogenesis-related protein</keyword>
<keyword evidence="6 9" id="KW-0472">Membrane</keyword>
<organism evidence="10 11">
    <name type="scientific">Phytophthora ramorum</name>
    <name type="common">Sudden oak death agent</name>
    <dbReference type="NCBI Taxonomy" id="164328"/>
    <lineage>
        <taxon>Eukaryota</taxon>
        <taxon>Sar</taxon>
        <taxon>Stramenopiles</taxon>
        <taxon>Oomycota</taxon>
        <taxon>Peronosporomycetes</taxon>
        <taxon>Peronosporales</taxon>
        <taxon>Peronosporaceae</taxon>
        <taxon>Phytophthora</taxon>
    </lineage>
</organism>
<keyword evidence="3 9" id="KW-0812">Transmembrane</keyword>
<protein>
    <submittedName>
        <fullName evidence="10">Uncharacterized protein</fullName>
    </submittedName>
</protein>
<feature type="compositionally biased region" description="Low complexity" evidence="8">
    <location>
        <begin position="524"/>
        <end position="539"/>
    </location>
</feature>
<dbReference type="HOGENOM" id="CLU_344351_0_0_1"/>
<dbReference type="InterPro" id="IPR004326">
    <property type="entry name" value="Mlo"/>
</dbReference>
<feature type="region of interest" description="Disordered" evidence="8">
    <location>
        <begin position="903"/>
        <end position="928"/>
    </location>
</feature>
<evidence type="ECO:0000313" key="10">
    <source>
        <dbReference type="EnsemblProtists" id="Phyra77631"/>
    </source>
</evidence>
<sequence>MNVDLPLRGGIRGRRRARPTGARLPVKSSALLAALLFTLDDLKGQTSLVSAAASQLRALEGTMDIDNNIQRELAAGGDEEGNPYCHSSGSFLGVGNTLCLHENLQTAVFLLAVIIAISIAVDRLIECVRASIKCPQLRKIVNRVFEEVMILGFLSMVIFTLNTSGALKSLRLNDLTASEQLHFYEFFHYIVFLTMIYFIVIVLLLLFIGTVVPKLVWEIKKHPDERRESISDIHDDTYDPRHPSIVGSSSDRDDCGANGRRMRHSFIRDASSLARDLNPYSSGSSFIEDGERTLDTPSDDYYIAMRARQRSDGDGVYRTMAMRTRALSGMDLVLGTRAYSLLIQRYQREGWCFHFNVRKQWNLWKSFEILAYNICQNRSGYIYKNPAEMERLFGVRSNLPAQGGGEDGAEDDKDRMTYAKYHVLCMRNLLLHMTNIHPSAFIILVVICLLPSMFPGQDHWIFIGVGGLLLLVNIVIFFKVLKILRGIVDDRLRIITTRDIQARLNKVIKTPGGRNRVRKRWHHNNNNASASESIPPSAEESTEENSAEDLQSLLQTHRKKSAMKFKAAALAVRAMIRMQMSALCHRQLHYHDDQFWFNSPKLLLRLFQFATIGQAFYLVWLSLVEINSVSNSSFSPASRSALLVLMVIFPVLSLFVITPLTMPSLVLVMSLTGIFVDLNASNGDEEGKHRNVTQEEVKTHTRIMRRSFLRSHYTEGEGYQPHPATPPFGPVTPPLGLVTPPLGSVIPSDSSDQIAGQRDSVASPTNVFLRIYDSPASSVTARPSGSRYFPGNSNSIGRNNSLGRNNMLSRWRGHSRSVGSMGSASGDDGSYGASRRAFNLAAFQSMGGSMSTAAATNADNQAPQGPPSFTGSTSSLCRSPRPTRMEISVPAPTMNWSQANVEPDMQVGNNTTDDNNEQENDLEQIPSPVSASFKSYCSKYGGYPDL</sequence>
<dbReference type="OMA" id="YQREGWC"/>
<evidence type="ECO:0000256" key="9">
    <source>
        <dbReference type="SAM" id="Phobius"/>
    </source>
</evidence>
<evidence type="ECO:0000256" key="5">
    <source>
        <dbReference type="ARBA" id="ARBA00022989"/>
    </source>
</evidence>
<keyword evidence="5 9" id="KW-1133">Transmembrane helix</keyword>
<dbReference type="PANTHER" id="PTHR31942">
    <property type="entry name" value="MLO-LIKE PROTEIN 1"/>
    <property type="match status" value="1"/>
</dbReference>
<proteinExistence type="inferred from homology"/>
<dbReference type="Proteomes" id="UP000005238">
    <property type="component" value="Unassembled WGS sequence"/>
</dbReference>
<evidence type="ECO:0000256" key="4">
    <source>
        <dbReference type="ARBA" id="ARBA00022821"/>
    </source>
</evidence>
<feature type="transmembrane region" description="Helical" evidence="9">
    <location>
        <begin position="640"/>
        <end position="660"/>
    </location>
</feature>
<dbReference type="Pfam" id="PF03094">
    <property type="entry name" value="Mlo"/>
    <property type="match status" value="1"/>
</dbReference>
<dbReference type="VEuPathDB" id="FungiDB:KRP23_2299"/>
<dbReference type="eggNOG" id="ENOG502QWJ2">
    <property type="taxonomic scope" value="Eukaryota"/>
</dbReference>
<feature type="region of interest" description="Disordered" evidence="8">
    <location>
        <begin position="515"/>
        <end position="549"/>
    </location>
</feature>